<comment type="caution">
    <text evidence="2">The sequence shown here is derived from an EMBL/GenBank/DDBJ whole genome shotgun (WGS) entry which is preliminary data.</text>
</comment>
<name>A0AAE3K9I9_9EURY</name>
<comment type="function">
    <text evidence="1">Catalyzes the hydroxylation of the N(6)-(4-aminobutyl)-L-lysine intermediate produced by deoxyhypusine synthase/DHPS on a critical lysine of the eukaryotic translation initiation factor 5A/eIF-5A. This is the second step of the post-translational modification of that lysine into an unusual amino acid residue named hypusine. Hypusination is unique to mature eIF-5A factor and is essential for its function.</text>
</comment>
<dbReference type="Pfam" id="PF13646">
    <property type="entry name" value="HEAT_2"/>
    <property type="match status" value="3"/>
</dbReference>
<evidence type="ECO:0000256" key="1">
    <source>
        <dbReference type="ARBA" id="ARBA00045876"/>
    </source>
</evidence>
<organism evidence="2 3">
    <name type="scientific">Natronocalculus amylovorans</name>
    <dbReference type="NCBI Taxonomy" id="2917812"/>
    <lineage>
        <taxon>Archaea</taxon>
        <taxon>Methanobacteriati</taxon>
        <taxon>Methanobacteriota</taxon>
        <taxon>Stenosarchaea group</taxon>
        <taxon>Halobacteria</taxon>
        <taxon>Halobacteriales</taxon>
        <taxon>Haloferacaceae</taxon>
        <taxon>Natronocalculus</taxon>
    </lineage>
</organism>
<dbReference type="EMBL" id="JAKRVX010000001">
    <property type="protein sequence ID" value="MCL9816119.1"/>
    <property type="molecule type" value="Genomic_DNA"/>
</dbReference>
<protein>
    <submittedName>
        <fullName evidence="2">HEAT repeat domain-containing protein</fullName>
    </submittedName>
</protein>
<dbReference type="InterPro" id="IPR021133">
    <property type="entry name" value="HEAT_type_2"/>
</dbReference>
<evidence type="ECO:0000313" key="3">
    <source>
        <dbReference type="Proteomes" id="UP001203207"/>
    </source>
</evidence>
<dbReference type="InterPro" id="IPR011989">
    <property type="entry name" value="ARM-like"/>
</dbReference>
<dbReference type="AlphaFoldDB" id="A0AAE3K9I9"/>
<evidence type="ECO:0000313" key="2">
    <source>
        <dbReference type="EMBL" id="MCL9816119.1"/>
    </source>
</evidence>
<dbReference type="PANTHER" id="PTHR12697">
    <property type="entry name" value="PBS LYASE HEAT-LIKE PROTEIN"/>
    <property type="match status" value="1"/>
</dbReference>
<dbReference type="Gene3D" id="1.25.10.10">
    <property type="entry name" value="Leucine-rich Repeat Variant"/>
    <property type="match status" value="4"/>
</dbReference>
<dbReference type="SUPFAM" id="SSF48371">
    <property type="entry name" value="ARM repeat"/>
    <property type="match status" value="1"/>
</dbReference>
<dbReference type="PANTHER" id="PTHR12697:SF5">
    <property type="entry name" value="DEOXYHYPUSINE HYDROXYLASE"/>
    <property type="match status" value="1"/>
</dbReference>
<proteinExistence type="predicted"/>
<dbReference type="Pfam" id="PF13513">
    <property type="entry name" value="HEAT_EZ"/>
    <property type="match status" value="1"/>
</dbReference>
<dbReference type="RefSeq" id="WP_174652373.1">
    <property type="nucleotide sequence ID" value="NZ_JAKRVX010000001.1"/>
</dbReference>
<dbReference type="SMART" id="SM00567">
    <property type="entry name" value="EZ_HEAT"/>
    <property type="match status" value="8"/>
</dbReference>
<accession>A0AAE3K9I9</accession>
<gene>
    <name evidence="2" type="ORF">AArcSt2_04100</name>
</gene>
<keyword evidence="3" id="KW-1185">Reference proteome</keyword>
<dbReference type="Proteomes" id="UP001203207">
    <property type="component" value="Unassembled WGS sequence"/>
</dbReference>
<dbReference type="InterPro" id="IPR004155">
    <property type="entry name" value="PBS_lyase_HEAT"/>
</dbReference>
<dbReference type="GO" id="GO:0016491">
    <property type="term" value="F:oxidoreductase activity"/>
    <property type="evidence" value="ECO:0007669"/>
    <property type="project" value="TreeGrafter"/>
</dbReference>
<dbReference type="InterPro" id="IPR016024">
    <property type="entry name" value="ARM-type_fold"/>
</dbReference>
<dbReference type="PROSITE" id="PS50077">
    <property type="entry name" value="HEAT_REPEAT"/>
    <property type="match status" value="1"/>
</dbReference>
<sequence>MSLYQLARSGDVDSITDRLLNSESAAVRKRAAELLGELVAVSDTEVVGSIVAVAVSDDDEDVRAAAIDALDDIGSGAVDQLLVKVTGAKIQQGADWATAKRFASALSSDIPELRMAAANALGTLGEPNAIPSLLKTLTDEDPRVRIRVCDALGKLGHPGSVDQLIGQLDDPNGRIRLAAANALGNIGNGKALQALLDMLHDENPEIRRISAVALGNARSVRAVQPLADALSDENARVRNAAVFSIIELLSNAPTQQSHKIRETVVTELKEADTETILGPLLEIITESNQRRQRRNAVWFIGRVIDEDPPQRVIDALVDRLDDTDTPTAQFAATGLREIGGKRVESALLEFVDSDASDDARAKAVFVLGHVGGQRSKAKLEKLSEDESQAVRKRAFASISKLRGRGQR</sequence>
<reference evidence="2" key="1">
    <citation type="journal article" date="2022" name="Syst. Appl. Microbiol.">
        <title>Natronocalculus amylovorans gen. nov., sp. nov., and Natranaeroarchaeum aerophilus sp. nov., dominant culturable amylolytic natronoarchaea from hypersaline soda lakes in southwestern Siberia.</title>
        <authorList>
            <person name="Sorokin D.Y."/>
            <person name="Elcheninov A.G."/>
            <person name="Khizhniak T.V."/>
            <person name="Koenen M."/>
            <person name="Bale N.J."/>
            <person name="Damste J.S.S."/>
            <person name="Kublanov I.V."/>
        </authorList>
    </citation>
    <scope>NUCLEOTIDE SEQUENCE</scope>
    <source>
        <strain evidence="2">AArc-St2</strain>
    </source>
</reference>
<reference evidence="2" key="2">
    <citation type="submission" date="2022-02" db="EMBL/GenBank/DDBJ databases">
        <authorList>
            <person name="Elcheninov A.G."/>
            <person name="Sorokin D.Y."/>
            <person name="Kublanov I.V."/>
        </authorList>
    </citation>
    <scope>NUCLEOTIDE SEQUENCE</scope>
    <source>
        <strain evidence="2">AArc-St2</strain>
    </source>
</reference>